<dbReference type="EMBL" id="NBIV01000024">
    <property type="protein sequence ID" value="PXF47430.1"/>
    <property type="molecule type" value="Genomic_DNA"/>
</dbReference>
<dbReference type="Gene3D" id="3.40.5.120">
    <property type="match status" value="1"/>
</dbReference>
<feature type="region of interest" description="Disordered" evidence="1">
    <location>
        <begin position="1"/>
        <end position="89"/>
    </location>
</feature>
<feature type="compositionally biased region" description="Pro residues" evidence="1">
    <location>
        <begin position="63"/>
        <end position="75"/>
    </location>
</feature>
<evidence type="ECO:0000313" key="3">
    <source>
        <dbReference type="Proteomes" id="UP000247409"/>
    </source>
</evidence>
<dbReference type="InterPro" id="IPR037259">
    <property type="entry name" value="BRK_sf"/>
</dbReference>
<proteinExistence type="predicted"/>
<comment type="caution">
    <text evidence="2">The sequence shown here is derived from an EMBL/GenBank/DDBJ whole genome shotgun (WGS) entry which is preliminary data.</text>
</comment>
<feature type="compositionally biased region" description="Low complexity" evidence="1">
    <location>
        <begin position="1"/>
        <end position="21"/>
    </location>
</feature>
<evidence type="ECO:0000313" key="2">
    <source>
        <dbReference type="EMBL" id="PXF47430.1"/>
    </source>
</evidence>
<gene>
    <name evidence="2" type="ORF">BWQ96_02761</name>
</gene>
<sequence length="318" mass="34570">MLTTVCPVAPAPAPCAAVSPAGRPPPEDDITSDLSESSPNNTQCPSSSTSSAATTCTNQSALPPSPRSPYHPQSPPVQADDSPVDPDNEHVTIWNRLERRKIAGNAAPLRRNVDAYLHKHKDCEVYTGQDLKPGQKPRKVIKKRQRVVVPSDDDIRARMRYIAHQYPSSRPLSAPKRATAPPSPWNQSPTSSAVAAPLRKPCCEMGRVVYINEKLDSKHVGKRWHLVCASYTCRLKRVGVNGQLHPSLRGGFEEDWTLAGADGEHAFNELQSLCSVDVLESHHGGRALVVDVDDGDGALVSNLPALSLDFSECEMELL</sequence>
<evidence type="ECO:0000256" key="1">
    <source>
        <dbReference type="SAM" id="MobiDB-lite"/>
    </source>
</evidence>
<feature type="region of interest" description="Disordered" evidence="1">
    <location>
        <begin position="166"/>
        <end position="192"/>
    </location>
</feature>
<reference evidence="2 3" key="1">
    <citation type="journal article" date="2018" name="Mol. Biol. Evol.">
        <title>Analysis of the draft genome of the red seaweed Gracilariopsis chorda provides insights into genome size evolution in Rhodophyta.</title>
        <authorList>
            <person name="Lee J."/>
            <person name="Yang E.C."/>
            <person name="Graf L."/>
            <person name="Yang J.H."/>
            <person name="Qiu H."/>
            <person name="Zel Zion U."/>
            <person name="Chan C.X."/>
            <person name="Stephens T.G."/>
            <person name="Weber A.P.M."/>
            <person name="Boo G.H."/>
            <person name="Boo S.M."/>
            <person name="Kim K.M."/>
            <person name="Shin Y."/>
            <person name="Jung M."/>
            <person name="Lee S.J."/>
            <person name="Yim H.S."/>
            <person name="Lee J.H."/>
            <person name="Bhattacharya D."/>
            <person name="Yoon H.S."/>
        </authorList>
    </citation>
    <scope>NUCLEOTIDE SEQUENCE [LARGE SCALE GENOMIC DNA]</scope>
    <source>
        <strain evidence="2 3">SKKU-2015</strain>
        <tissue evidence="2">Whole body</tissue>
    </source>
</reference>
<organism evidence="2 3">
    <name type="scientific">Gracilariopsis chorda</name>
    <dbReference type="NCBI Taxonomy" id="448386"/>
    <lineage>
        <taxon>Eukaryota</taxon>
        <taxon>Rhodophyta</taxon>
        <taxon>Florideophyceae</taxon>
        <taxon>Rhodymeniophycidae</taxon>
        <taxon>Gracilariales</taxon>
        <taxon>Gracilariaceae</taxon>
        <taxon>Gracilariopsis</taxon>
    </lineage>
</organism>
<protein>
    <submittedName>
        <fullName evidence="2">Uncharacterized protein</fullName>
    </submittedName>
</protein>
<name>A0A2V3J215_9FLOR</name>
<keyword evidence="3" id="KW-1185">Reference proteome</keyword>
<accession>A0A2V3J215</accession>
<dbReference type="Proteomes" id="UP000247409">
    <property type="component" value="Unassembled WGS sequence"/>
</dbReference>
<feature type="compositionally biased region" description="Low complexity" evidence="1">
    <location>
        <begin position="37"/>
        <end position="61"/>
    </location>
</feature>
<dbReference type="SUPFAM" id="SSF160481">
    <property type="entry name" value="BRK domain-like"/>
    <property type="match status" value="1"/>
</dbReference>
<dbReference type="OrthoDB" id="5857104at2759"/>
<dbReference type="AlphaFoldDB" id="A0A2V3J215"/>